<proteinExistence type="predicted"/>
<dbReference type="EMBL" id="MGFE01000026">
    <property type="protein sequence ID" value="OGL97963.1"/>
    <property type="molecule type" value="Genomic_DNA"/>
</dbReference>
<accession>A0A1F7W567</accession>
<organism evidence="2 3">
    <name type="scientific">Candidatus Uhrbacteria bacterium RIFOXYB2_FULL_57_15</name>
    <dbReference type="NCBI Taxonomy" id="1802422"/>
    <lineage>
        <taxon>Bacteria</taxon>
        <taxon>Candidatus Uhriibacteriota</taxon>
    </lineage>
</organism>
<comment type="caution">
    <text evidence="2">The sequence shown here is derived from an EMBL/GenBank/DDBJ whole genome shotgun (WGS) entry which is preliminary data.</text>
</comment>
<gene>
    <name evidence="2" type="ORF">A2304_05420</name>
</gene>
<keyword evidence="1" id="KW-0812">Transmembrane</keyword>
<evidence type="ECO:0000313" key="3">
    <source>
        <dbReference type="Proteomes" id="UP000176501"/>
    </source>
</evidence>
<keyword evidence="1" id="KW-0472">Membrane</keyword>
<keyword evidence="1" id="KW-1133">Transmembrane helix</keyword>
<reference evidence="2 3" key="1">
    <citation type="journal article" date="2016" name="Nat. Commun.">
        <title>Thousands of microbial genomes shed light on interconnected biogeochemical processes in an aquifer system.</title>
        <authorList>
            <person name="Anantharaman K."/>
            <person name="Brown C.T."/>
            <person name="Hug L.A."/>
            <person name="Sharon I."/>
            <person name="Castelle C.J."/>
            <person name="Probst A.J."/>
            <person name="Thomas B.C."/>
            <person name="Singh A."/>
            <person name="Wilkins M.J."/>
            <person name="Karaoz U."/>
            <person name="Brodie E.L."/>
            <person name="Williams K.H."/>
            <person name="Hubbard S.S."/>
            <person name="Banfield J.F."/>
        </authorList>
    </citation>
    <scope>NUCLEOTIDE SEQUENCE [LARGE SCALE GENOMIC DNA]</scope>
</reference>
<dbReference type="AlphaFoldDB" id="A0A1F7W567"/>
<sequence length="91" mass="10563">MLSLELLKENGILSGIAFGWIVHRLDIQSGYLFFAILILLYFPSVWMLDTVRKRMRPDPTNSSTREQTVDAQAQMRYIDIVESRSNSKTLR</sequence>
<feature type="transmembrane region" description="Helical" evidence="1">
    <location>
        <begin position="30"/>
        <end position="48"/>
    </location>
</feature>
<protein>
    <submittedName>
        <fullName evidence="2">Uncharacterized protein</fullName>
    </submittedName>
</protein>
<dbReference type="Proteomes" id="UP000176501">
    <property type="component" value="Unassembled WGS sequence"/>
</dbReference>
<evidence type="ECO:0000256" key="1">
    <source>
        <dbReference type="SAM" id="Phobius"/>
    </source>
</evidence>
<evidence type="ECO:0000313" key="2">
    <source>
        <dbReference type="EMBL" id="OGL97963.1"/>
    </source>
</evidence>
<name>A0A1F7W567_9BACT</name>